<evidence type="ECO:0000313" key="2">
    <source>
        <dbReference type="Proteomes" id="UP001144110"/>
    </source>
</evidence>
<protein>
    <submittedName>
        <fullName evidence="1">Uncharacterized protein</fullName>
    </submittedName>
</protein>
<name>A0AAE3P6H5_9BACT</name>
<sequence length="158" mass="18094">MKCRFKVGKNMFSITFIILAISFLFCSFIFAGQYKYVYTGKNPYTGQTAVLKFNIHSPNVVKGVLEVQPVCKRGSVYLAGGKVYFTAYIKRRGTYPVIRGSYESHNIAACPPHKRIGKSRGSIVIKYHPYWKLYLRLYRKGGHGGVEYRFKNANNPFK</sequence>
<gene>
    <name evidence="1" type="ORF">OD816_001461</name>
</gene>
<comment type="caution">
    <text evidence="1">The sequence shown here is derived from an EMBL/GenBank/DDBJ whole genome shotgun (WGS) entry which is preliminary data.</text>
</comment>
<evidence type="ECO:0000313" key="1">
    <source>
        <dbReference type="EMBL" id="MDF2954216.1"/>
    </source>
</evidence>
<reference evidence="1" key="1">
    <citation type="submission" date="2022-11" db="EMBL/GenBank/DDBJ databases">
        <title>Candidatus Alkanophaga archaea from heated hydrothermal vent sediment oxidize petroleum alkanes.</title>
        <authorList>
            <person name="Zehnle H."/>
            <person name="Laso-Perez R."/>
            <person name="Lipp J."/>
            <person name="Teske A."/>
            <person name="Wegener G."/>
        </authorList>
    </citation>
    <scope>NUCLEOTIDE SEQUENCE</scope>
    <source>
        <strain evidence="1">MCA70</strain>
    </source>
</reference>
<dbReference type="EMBL" id="JAPHEG010000007">
    <property type="protein sequence ID" value="MDF2954216.1"/>
    <property type="molecule type" value="Genomic_DNA"/>
</dbReference>
<accession>A0AAE3P6H5</accession>
<dbReference type="AlphaFoldDB" id="A0AAE3P6H5"/>
<proteinExistence type="predicted"/>
<organism evidence="1 2">
    <name type="scientific">Candidatus Thermodesulfobacterium syntrophicum</name>
    <dbReference type="NCBI Taxonomy" id="3060442"/>
    <lineage>
        <taxon>Bacteria</taxon>
        <taxon>Pseudomonadati</taxon>
        <taxon>Thermodesulfobacteriota</taxon>
        <taxon>Thermodesulfobacteria</taxon>
        <taxon>Thermodesulfobacteriales</taxon>
        <taxon>Thermodesulfobacteriaceae</taxon>
        <taxon>Thermodesulfobacterium</taxon>
    </lineage>
</organism>
<dbReference type="Proteomes" id="UP001144110">
    <property type="component" value="Unassembled WGS sequence"/>
</dbReference>